<evidence type="ECO:0008006" key="4">
    <source>
        <dbReference type="Google" id="ProtNLM"/>
    </source>
</evidence>
<name>A0A2B7WJW6_9EURO</name>
<feature type="signal peptide" evidence="1">
    <location>
        <begin position="1"/>
        <end position="27"/>
    </location>
</feature>
<evidence type="ECO:0000313" key="2">
    <source>
        <dbReference type="EMBL" id="PGG97045.1"/>
    </source>
</evidence>
<dbReference type="AlphaFoldDB" id="A0A2B7WJW6"/>
<gene>
    <name evidence="2" type="ORF">AJ79_09359</name>
</gene>
<accession>A0A2B7WJW6</accession>
<keyword evidence="3" id="KW-1185">Reference proteome</keyword>
<feature type="chain" id="PRO_5011998970" description="Ecp2 effector protein domain-containing protein" evidence="1">
    <location>
        <begin position="28"/>
        <end position="168"/>
    </location>
</feature>
<proteinExistence type="predicted"/>
<sequence length="168" mass="18802">MKTTQTISFQTVSIFLAVLGVISQVAASSPYKDGDLICYDGKWSIDAEKPIHLGELTKKFCNEEKGHMMTPVLKRNQTISVQTAEGKPFILDVYMMRHSDRPEPAAALDANLCTHLFDRLIRECPGQKSDGDLRHFKDGVAMTLRENGHAMWSALITCDRYSGHCPGW</sequence>
<protein>
    <recommendedName>
        <fullName evidence="4">Ecp2 effector protein domain-containing protein</fullName>
    </recommendedName>
</protein>
<reference evidence="2 3" key="1">
    <citation type="submission" date="2017-10" db="EMBL/GenBank/DDBJ databases">
        <title>Comparative genomics in systemic dimorphic fungi from Ajellomycetaceae.</title>
        <authorList>
            <person name="Munoz J.F."/>
            <person name="Mcewen J.G."/>
            <person name="Clay O.K."/>
            <person name="Cuomo C.A."/>
        </authorList>
    </citation>
    <scope>NUCLEOTIDE SEQUENCE [LARGE SCALE GENOMIC DNA]</scope>
    <source>
        <strain evidence="2 3">UAMH5409</strain>
    </source>
</reference>
<evidence type="ECO:0000256" key="1">
    <source>
        <dbReference type="SAM" id="SignalP"/>
    </source>
</evidence>
<dbReference type="EMBL" id="PDNB01000259">
    <property type="protein sequence ID" value="PGG97045.1"/>
    <property type="molecule type" value="Genomic_DNA"/>
</dbReference>
<dbReference type="Proteomes" id="UP000223968">
    <property type="component" value="Unassembled WGS sequence"/>
</dbReference>
<organism evidence="2 3">
    <name type="scientific">Helicocarpus griseus UAMH5409</name>
    <dbReference type="NCBI Taxonomy" id="1447875"/>
    <lineage>
        <taxon>Eukaryota</taxon>
        <taxon>Fungi</taxon>
        <taxon>Dikarya</taxon>
        <taxon>Ascomycota</taxon>
        <taxon>Pezizomycotina</taxon>
        <taxon>Eurotiomycetes</taxon>
        <taxon>Eurotiomycetidae</taxon>
        <taxon>Onygenales</taxon>
        <taxon>Ajellomycetaceae</taxon>
        <taxon>Helicocarpus</taxon>
    </lineage>
</organism>
<comment type="caution">
    <text evidence="2">The sequence shown here is derived from an EMBL/GenBank/DDBJ whole genome shotgun (WGS) entry which is preliminary data.</text>
</comment>
<evidence type="ECO:0000313" key="3">
    <source>
        <dbReference type="Proteomes" id="UP000223968"/>
    </source>
</evidence>
<keyword evidence="1" id="KW-0732">Signal</keyword>